<feature type="chain" id="PRO_5032886796" description="Secreted protein" evidence="1">
    <location>
        <begin position="29"/>
        <end position="181"/>
    </location>
</feature>
<accession>A0A846LUN4</accession>
<evidence type="ECO:0008006" key="6">
    <source>
        <dbReference type="Google" id="ProtNLM"/>
    </source>
</evidence>
<dbReference type="Proteomes" id="UP000648663">
    <property type="component" value="Unassembled WGS sequence"/>
</dbReference>
<dbReference type="EMBL" id="BMMI01000013">
    <property type="protein sequence ID" value="GGL84071.1"/>
    <property type="molecule type" value="Genomic_DNA"/>
</dbReference>
<reference evidence="2" key="1">
    <citation type="journal article" date="2014" name="Int. J. Syst. Evol. Microbiol.">
        <title>Complete genome of a new Firmicutes species belonging to the dominant human colonic microbiota ('Ruminococcus bicirculans') reveals two chromosomes and a selective capacity to utilize plant glucans.</title>
        <authorList>
            <consortium name="NISC Comparative Sequencing Program"/>
            <person name="Wegmann U."/>
            <person name="Louis P."/>
            <person name="Goesmann A."/>
            <person name="Henrissat B."/>
            <person name="Duncan S.H."/>
            <person name="Flint H.J."/>
        </authorList>
    </citation>
    <scope>NUCLEOTIDE SEQUENCE</scope>
    <source>
        <strain evidence="2">CGMCC 4.5581</strain>
    </source>
</reference>
<comment type="caution">
    <text evidence="3">The sequence shown here is derived from an EMBL/GenBank/DDBJ whole genome shotgun (WGS) entry which is preliminary data.</text>
</comment>
<reference evidence="3 4" key="3">
    <citation type="submission" date="2020-02" db="EMBL/GenBank/DDBJ databases">
        <title>Sequencing the genomes of 1000 actinobacteria strains.</title>
        <authorList>
            <person name="Klenk H.-P."/>
        </authorList>
    </citation>
    <scope>NUCLEOTIDE SEQUENCE [LARGE SCALE GENOMIC DNA]</scope>
    <source>
        <strain evidence="3 4">DSM 45201</strain>
    </source>
</reference>
<evidence type="ECO:0000256" key="1">
    <source>
        <dbReference type="SAM" id="SignalP"/>
    </source>
</evidence>
<organism evidence="3 4">
    <name type="scientific">Modestobacter marinus</name>
    <dbReference type="NCBI Taxonomy" id="477641"/>
    <lineage>
        <taxon>Bacteria</taxon>
        <taxon>Bacillati</taxon>
        <taxon>Actinomycetota</taxon>
        <taxon>Actinomycetes</taxon>
        <taxon>Geodermatophilales</taxon>
        <taxon>Geodermatophilaceae</taxon>
        <taxon>Modestobacter</taxon>
    </lineage>
</organism>
<dbReference type="Proteomes" id="UP000552836">
    <property type="component" value="Unassembled WGS sequence"/>
</dbReference>
<evidence type="ECO:0000313" key="2">
    <source>
        <dbReference type="EMBL" id="GGL84071.1"/>
    </source>
</evidence>
<reference evidence="2" key="4">
    <citation type="submission" date="2024-05" db="EMBL/GenBank/DDBJ databases">
        <authorList>
            <person name="Sun Q."/>
            <person name="Zhou Y."/>
        </authorList>
    </citation>
    <scope>NUCLEOTIDE SEQUENCE</scope>
    <source>
        <strain evidence="2">CGMCC 4.5581</strain>
    </source>
</reference>
<sequence length="181" mass="18349">MLRIVSRSAVVLSAITLVLIGGTSAAGATTHEPAATQAASAQRVHAAGAFTAAIDFSSLETRDVSTSTCLFQVEGTLTFTGTLDGVASGTTTALIDAPCLEALSSPPGTFRDVFRFDGDFTGTVDGVPATGDLRYAGITRPGGAIDATIILRAEQARAQLRTVDAQVGVGGTYRGVAVTKG</sequence>
<evidence type="ECO:0000313" key="3">
    <source>
        <dbReference type="EMBL" id="NIH70114.1"/>
    </source>
</evidence>
<dbReference type="AlphaFoldDB" id="A0A846LUN4"/>
<feature type="signal peptide" evidence="1">
    <location>
        <begin position="1"/>
        <end position="28"/>
    </location>
</feature>
<keyword evidence="1" id="KW-0732">Signal</keyword>
<evidence type="ECO:0000313" key="4">
    <source>
        <dbReference type="Proteomes" id="UP000552836"/>
    </source>
</evidence>
<reference evidence="5" key="2">
    <citation type="journal article" date="2019" name="Int. J. Syst. Evol. Microbiol.">
        <title>The Global Catalogue of Microorganisms (GCM) 10K type strain sequencing project: providing services to taxonomists for standard genome sequencing and annotation.</title>
        <authorList>
            <consortium name="The Broad Institute Genomics Platform"/>
            <consortium name="The Broad Institute Genome Sequencing Center for Infectious Disease"/>
            <person name="Wu L."/>
            <person name="Ma J."/>
        </authorList>
    </citation>
    <scope>NUCLEOTIDE SEQUENCE [LARGE SCALE GENOMIC DNA]</scope>
    <source>
        <strain evidence="5">CGMCC 4.5581</strain>
    </source>
</reference>
<dbReference type="EMBL" id="JAAMPA010000003">
    <property type="protein sequence ID" value="NIH70114.1"/>
    <property type="molecule type" value="Genomic_DNA"/>
</dbReference>
<keyword evidence="5" id="KW-1185">Reference proteome</keyword>
<protein>
    <recommendedName>
        <fullName evidence="6">Secreted protein</fullName>
    </recommendedName>
</protein>
<proteinExistence type="predicted"/>
<name>A0A846LUN4_9ACTN</name>
<dbReference type="RefSeq" id="WP_166757623.1">
    <property type="nucleotide sequence ID" value="NZ_BAABJU010000008.1"/>
</dbReference>
<gene>
    <name evidence="3" type="ORF">FB380_004612</name>
    <name evidence="2" type="ORF">GCM10011589_45670</name>
</gene>
<evidence type="ECO:0000313" key="5">
    <source>
        <dbReference type="Proteomes" id="UP000648663"/>
    </source>
</evidence>